<gene>
    <name evidence="3" type="ORF">SNE40_016551</name>
</gene>
<keyword evidence="1" id="KW-0732">Signal</keyword>
<sequence>MKFTMIIVSAKLVSVCSMILKVPGNSPYTHFTEVGNNTDWIFFVKTCRDGFIGLFGNTDTGSKIYEIVFGAGRNTYTVLRKGGQGIEYNYGTHLDCGIFKSFWINWANKSITVGSGTFIGQNKLISKPDLEQGPIHYLALSTFKDQVGYWILQLSCAK</sequence>
<evidence type="ECO:0000259" key="2">
    <source>
        <dbReference type="Pfam" id="PF12248"/>
    </source>
</evidence>
<keyword evidence="4" id="KW-1185">Reference proteome</keyword>
<evidence type="ECO:0000256" key="1">
    <source>
        <dbReference type="SAM" id="SignalP"/>
    </source>
</evidence>
<dbReference type="Pfam" id="PF12248">
    <property type="entry name" value="Methyltransf_FA"/>
    <property type="match status" value="1"/>
</dbReference>
<feature type="chain" id="PRO_5042943627" description="Farnesoic acid O-methyl transferase domain-containing protein" evidence="1">
    <location>
        <begin position="18"/>
        <end position="158"/>
    </location>
</feature>
<evidence type="ECO:0000313" key="3">
    <source>
        <dbReference type="EMBL" id="KAK6173011.1"/>
    </source>
</evidence>
<evidence type="ECO:0000313" key="4">
    <source>
        <dbReference type="Proteomes" id="UP001347796"/>
    </source>
</evidence>
<dbReference type="AlphaFoldDB" id="A0AAN8J8X3"/>
<protein>
    <recommendedName>
        <fullName evidence="2">Farnesoic acid O-methyl transferase domain-containing protein</fullName>
    </recommendedName>
</protein>
<comment type="caution">
    <text evidence="3">The sequence shown here is derived from an EMBL/GenBank/DDBJ whole genome shotgun (WGS) entry which is preliminary data.</text>
</comment>
<proteinExistence type="predicted"/>
<dbReference type="InterPro" id="IPR022041">
    <property type="entry name" value="Methyltransf_FA"/>
</dbReference>
<dbReference type="EMBL" id="JAZGQO010000011">
    <property type="protein sequence ID" value="KAK6173011.1"/>
    <property type="molecule type" value="Genomic_DNA"/>
</dbReference>
<reference evidence="3 4" key="1">
    <citation type="submission" date="2024-01" db="EMBL/GenBank/DDBJ databases">
        <title>The genome of the rayed Mediterranean limpet Patella caerulea (Linnaeus, 1758).</title>
        <authorList>
            <person name="Anh-Thu Weber A."/>
            <person name="Halstead-Nussloch G."/>
        </authorList>
    </citation>
    <scope>NUCLEOTIDE SEQUENCE [LARGE SCALE GENOMIC DNA]</scope>
    <source>
        <strain evidence="3">AATW-2023a</strain>
        <tissue evidence="3">Whole specimen</tissue>
    </source>
</reference>
<name>A0AAN8J8X3_PATCE</name>
<feature type="domain" description="Farnesoic acid O-methyl transferase" evidence="2">
    <location>
        <begin position="28"/>
        <end position="151"/>
    </location>
</feature>
<accession>A0AAN8J8X3</accession>
<organism evidence="3 4">
    <name type="scientific">Patella caerulea</name>
    <name type="common">Rayed Mediterranean limpet</name>
    <dbReference type="NCBI Taxonomy" id="87958"/>
    <lineage>
        <taxon>Eukaryota</taxon>
        <taxon>Metazoa</taxon>
        <taxon>Spiralia</taxon>
        <taxon>Lophotrochozoa</taxon>
        <taxon>Mollusca</taxon>
        <taxon>Gastropoda</taxon>
        <taxon>Patellogastropoda</taxon>
        <taxon>Patelloidea</taxon>
        <taxon>Patellidae</taxon>
        <taxon>Patella</taxon>
    </lineage>
</organism>
<feature type="signal peptide" evidence="1">
    <location>
        <begin position="1"/>
        <end position="17"/>
    </location>
</feature>
<dbReference type="Proteomes" id="UP001347796">
    <property type="component" value="Unassembled WGS sequence"/>
</dbReference>